<dbReference type="Proteomes" id="UP000036367">
    <property type="component" value="Unassembled WGS sequence"/>
</dbReference>
<evidence type="ECO:0000313" key="1">
    <source>
        <dbReference type="EMBL" id="KLU05171.1"/>
    </source>
</evidence>
<protein>
    <submittedName>
        <fullName evidence="1">Uncharacterized protein</fullName>
    </submittedName>
</protein>
<organism evidence="1 2">
    <name type="scientific">Rhodopirellula islandica</name>
    <dbReference type="NCBI Taxonomy" id="595434"/>
    <lineage>
        <taxon>Bacteria</taxon>
        <taxon>Pseudomonadati</taxon>
        <taxon>Planctomycetota</taxon>
        <taxon>Planctomycetia</taxon>
        <taxon>Pirellulales</taxon>
        <taxon>Pirellulaceae</taxon>
        <taxon>Rhodopirellula</taxon>
    </lineage>
</organism>
<reference evidence="1" key="1">
    <citation type="submission" date="2015-05" db="EMBL/GenBank/DDBJ databases">
        <title>Permanent draft genome of Rhodopirellula islandicus K833.</title>
        <authorList>
            <person name="Kizina J."/>
            <person name="Richter M."/>
            <person name="Glockner F.O."/>
            <person name="Harder J."/>
        </authorList>
    </citation>
    <scope>NUCLEOTIDE SEQUENCE [LARGE SCALE GENOMIC DNA]</scope>
    <source>
        <strain evidence="1">K833</strain>
    </source>
</reference>
<gene>
    <name evidence="1" type="ORF">RISK_002933</name>
</gene>
<proteinExistence type="predicted"/>
<dbReference type="STRING" id="595434.RISK_002933"/>
<evidence type="ECO:0000313" key="2">
    <source>
        <dbReference type="Proteomes" id="UP000036367"/>
    </source>
</evidence>
<accession>A0A0J1BF80</accession>
<comment type="caution">
    <text evidence="1">The sequence shown here is derived from an EMBL/GenBank/DDBJ whole genome shotgun (WGS) entry which is preliminary data.</text>
</comment>
<keyword evidence="2" id="KW-1185">Reference proteome</keyword>
<dbReference type="EMBL" id="LECT01000023">
    <property type="protein sequence ID" value="KLU05171.1"/>
    <property type="molecule type" value="Genomic_DNA"/>
</dbReference>
<dbReference type="PATRIC" id="fig|595434.4.peg.2797"/>
<sequence length="97" mass="10802">MLIEFRLNPSRMKFKTPPVFSQAGFCFVGTGLLWWNAGLERAWTEGPLDGVWVSPRMGPSWELGASLAHRLVDSLDFTTRRASEGPTGSLQCHAIPR</sequence>
<name>A0A0J1BF80_RHOIS</name>
<dbReference type="AlphaFoldDB" id="A0A0J1BF80"/>